<dbReference type="EMBL" id="JAUSTP010000013">
    <property type="protein sequence ID" value="MDQ0189969.1"/>
    <property type="molecule type" value="Genomic_DNA"/>
</dbReference>
<evidence type="ECO:0000256" key="1">
    <source>
        <dbReference type="SAM" id="Phobius"/>
    </source>
</evidence>
<sequence length="367" mass="41737">MLVSIRQKMDRTPWDKPCPTLPSRFLLCLFRHVLPEARAQIARWTDLARTIPAPVLRAQALASLQHKRFHADGGCVYAAAGGPHARTVIEIIVALQTISDYLDNLCDRCGSLDEADFTQLHHAMRDAVAPGAALRSYYKLRGEVDDGGYLATLVRTCQAGLETLPGYPSVQAHVQWLVERYCELQQIKHIEPAQREPRLRKWAAAYLSQYPDIEWWEFAAAAGSTLAVFALITASAAVEPRRALDPRRFMQAYFPWICGLHILLDYLIDWEEDERAGDFNFVHCYPSTTSIPERLCFWAQQSLQKARELSDESPIHTHVIYGLLAMYLSDRKAARHPVCRAAKRLVFVFGPTTWLYYGACVAYRFVR</sequence>
<dbReference type="RefSeq" id="WP_274454772.1">
    <property type="nucleotide sequence ID" value="NZ_CP067097.1"/>
</dbReference>
<keyword evidence="1" id="KW-0472">Membrane</keyword>
<dbReference type="Pfam" id="PF10776">
    <property type="entry name" value="DUF2600"/>
    <property type="match status" value="1"/>
</dbReference>
<comment type="caution">
    <text evidence="2">The sequence shown here is derived from an EMBL/GenBank/DDBJ whole genome shotgun (WGS) entry which is preliminary data.</text>
</comment>
<dbReference type="EC" id="4.2.3.130" evidence="2"/>
<gene>
    <name evidence="2" type="ORF">J2S03_001832</name>
</gene>
<reference evidence="2 3" key="1">
    <citation type="submission" date="2023-07" db="EMBL/GenBank/DDBJ databases">
        <title>Genomic Encyclopedia of Type Strains, Phase IV (KMG-IV): sequencing the most valuable type-strain genomes for metagenomic binning, comparative biology and taxonomic classification.</title>
        <authorList>
            <person name="Goeker M."/>
        </authorList>
    </citation>
    <scope>NUCLEOTIDE SEQUENCE [LARGE SCALE GENOMIC DNA]</scope>
    <source>
        <strain evidence="2 3">DSM 4006</strain>
    </source>
</reference>
<dbReference type="Proteomes" id="UP001232973">
    <property type="component" value="Unassembled WGS sequence"/>
</dbReference>
<dbReference type="GO" id="GO:0016829">
    <property type="term" value="F:lyase activity"/>
    <property type="evidence" value="ECO:0007669"/>
    <property type="project" value="UniProtKB-KW"/>
</dbReference>
<proteinExistence type="predicted"/>
<name>A0ABT9XI29_9BACL</name>
<evidence type="ECO:0000313" key="2">
    <source>
        <dbReference type="EMBL" id="MDQ0189969.1"/>
    </source>
</evidence>
<dbReference type="InterPro" id="IPR019712">
    <property type="entry name" value="YtpB-like"/>
</dbReference>
<keyword evidence="1" id="KW-0812">Transmembrane</keyword>
<feature type="transmembrane region" description="Helical" evidence="1">
    <location>
        <begin position="345"/>
        <end position="366"/>
    </location>
</feature>
<accession>A0ABT9XI29</accession>
<keyword evidence="1" id="KW-1133">Transmembrane helix</keyword>
<protein>
    <submittedName>
        <fullName evidence="2">Tetraprenyl-beta-curcumene synthase</fullName>
        <ecNumber evidence="2">4.2.3.130</ecNumber>
    </submittedName>
</protein>
<evidence type="ECO:0000313" key="3">
    <source>
        <dbReference type="Proteomes" id="UP001232973"/>
    </source>
</evidence>
<keyword evidence="2" id="KW-0456">Lyase</keyword>
<keyword evidence="3" id="KW-1185">Reference proteome</keyword>
<organism evidence="2 3">
    <name type="scientific">Alicyclobacillus cycloheptanicus</name>
    <dbReference type="NCBI Taxonomy" id="1457"/>
    <lineage>
        <taxon>Bacteria</taxon>
        <taxon>Bacillati</taxon>
        <taxon>Bacillota</taxon>
        <taxon>Bacilli</taxon>
        <taxon>Bacillales</taxon>
        <taxon>Alicyclobacillaceae</taxon>
        <taxon>Alicyclobacillus</taxon>
    </lineage>
</organism>
<feature type="transmembrane region" description="Helical" evidence="1">
    <location>
        <begin position="215"/>
        <end position="238"/>
    </location>
</feature>